<dbReference type="RefSeq" id="WP_345921333.1">
    <property type="nucleotide sequence ID" value="NZ_JBDIVE010000015.1"/>
</dbReference>
<organism evidence="5 6">
    <name type="scientific">Uliginosibacterium sediminicola</name>
    <dbReference type="NCBI Taxonomy" id="2024550"/>
    <lineage>
        <taxon>Bacteria</taxon>
        <taxon>Pseudomonadati</taxon>
        <taxon>Pseudomonadota</taxon>
        <taxon>Betaproteobacteria</taxon>
        <taxon>Rhodocyclales</taxon>
        <taxon>Zoogloeaceae</taxon>
        <taxon>Uliginosibacterium</taxon>
    </lineage>
</organism>
<dbReference type="EMBL" id="JBDIVE010000015">
    <property type="protein sequence ID" value="MEN3070556.1"/>
    <property type="molecule type" value="Genomic_DNA"/>
</dbReference>
<feature type="transmembrane region" description="Helical" evidence="3">
    <location>
        <begin position="9"/>
        <end position="29"/>
    </location>
</feature>
<dbReference type="InterPro" id="IPR004089">
    <property type="entry name" value="MCPsignal_dom"/>
</dbReference>
<dbReference type="Proteomes" id="UP001410394">
    <property type="component" value="Unassembled WGS sequence"/>
</dbReference>
<evidence type="ECO:0000313" key="5">
    <source>
        <dbReference type="EMBL" id="MEN3070556.1"/>
    </source>
</evidence>
<dbReference type="PROSITE" id="PS50111">
    <property type="entry name" value="CHEMOTAXIS_TRANSDUC_2"/>
    <property type="match status" value="1"/>
</dbReference>
<keyword evidence="3" id="KW-1133">Transmembrane helix</keyword>
<gene>
    <name evidence="5" type="ORF">ABDB84_18880</name>
</gene>
<dbReference type="CDD" id="cd11386">
    <property type="entry name" value="MCP_signal"/>
    <property type="match status" value="1"/>
</dbReference>
<keyword evidence="3" id="KW-0472">Membrane</keyword>
<evidence type="ECO:0000256" key="1">
    <source>
        <dbReference type="ARBA" id="ARBA00023224"/>
    </source>
</evidence>
<protein>
    <submittedName>
        <fullName evidence="5">Methyl-accepting chemotaxis protein</fullName>
    </submittedName>
</protein>
<dbReference type="Pfam" id="PF00015">
    <property type="entry name" value="MCPsignal"/>
    <property type="match status" value="1"/>
</dbReference>
<keyword evidence="3" id="KW-0812">Transmembrane</keyword>
<dbReference type="SMART" id="SM00283">
    <property type="entry name" value="MA"/>
    <property type="match status" value="1"/>
</dbReference>
<accession>A0ABU9Z424</accession>
<reference evidence="5 6" key="1">
    <citation type="journal article" date="2018" name="Int. J. Syst. Evol. Microbiol.">
        <title>Uliginosibacterium sediminicola sp. nov., isolated from freshwater sediment.</title>
        <authorList>
            <person name="Hwang W.M."/>
            <person name="Kim S.M."/>
            <person name="Kang K."/>
            <person name="Ahn T.Y."/>
        </authorList>
    </citation>
    <scope>NUCLEOTIDE SEQUENCE [LARGE SCALE GENOMIC DNA]</scope>
    <source>
        <strain evidence="5 6">M1-21</strain>
    </source>
</reference>
<keyword evidence="6" id="KW-1185">Reference proteome</keyword>
<evidence type="ECO:0000259" key="4">
    <source>
        <dbReference type="PROSITE" id="PS50111"/>
    </source>
</evidence>
<feature type="transmembrane region" description="Helical" evidence="3">
    <location>
        <begin position="35"/>
        <end position="55"/>
    </location>
</feature>
<sequence>MGPTTPRRIGLFVLVLLLNAWGVLVLRWAAGAWPIAPAIALCLGISAGCFGFAWLTQHRSRLETHAMLLWMQTLLREGNLAGRVPETTSLSGRLAASINQFLQSLQGIFGKALVDAGHLERIAGQVCEGSQAIVQGSEQQKQSAGHTASALHEMGAHVQETLLDAQAAARIAEQATQLSEQGRSAVLAAVGEIEGLAANSSASIELMSRLRERVMEVTRSVSEIHEIADQTNLLALNAAIEAARAGEQGRGFAVVADEVRKLAERTTRATSDITAVTNQMQQDTQSAIVSIEDGSARVRVGATRARDAMDSLQAINEGAQVTLQRVESIATAMDARRREAAQLEQALDQMLESVAQNHHLATVTQAHALQLGQQAENMQEIAKVFELGEGGRAAQQAYAQMPQVVQDAARRVAAVLEAAIDAGRIRLEDLFDEQYVPIPGSSPPKFHTRFDALTDEVLPAVQEAVLDALPGGVFAGAVDRRGYFPTHNLRYSQPLTGDPEIDRVNNRTKRIFDDPVGRRCGAHQLPYLVQTYRRDTGEVLHDISSPVFVKGRHWGGFRIGFRI</sequence>
<dbReference type="SUPFAM" id="SSF58104">
    <property type="entry name" value="Methyl-accepting chemotaxis protein (MCP) signaling domain"/>
    <property type="match status" value="1"/>
</dbReference>
<evidence type="ECO:0000256" key="3">
    <source>
        <dbReference type="SAM" id="Phobius"/>
    </source>
</evidence>
<dbReference type="PANTHER" id="PTHR32089">
    <property type="entry name" value="METHYL-ACCEPTING CHEMOTAXIS PROTEIN MCPB"/>
    <property type="match status" value="1"/>
</dbReference>
<proteinExistence type="predicted"/>
<dbReference type="Gene3D" id="1.10.287.950">
    <property type="entry name" value="Methyl-accepting chemotaxis protein"/>
    <property type="match status" value="1"/>
</dbReference>
<keyword evidence="1 2" id="KW-0807">Transducer</keyword>
<evidence type="ECO:0000313" key="6">
    <source>
        <dbReference type="Proteomes" id="UP001410394"/>
    </source>
</evidence>
<evidence type="ECO:0000256" key="2">
    <source>
        <dbReference type="PROSITE-ProRule" id="PRU00284"/>
    </source>
</evidence>
<name>A0ABU9Z424_9RHOO</name>
<dbReference type="PANTHER" id="PTHR32089:SF112">
    <property type="entry name" value="LYSOZYME-LIKE PROTEIN-RELATED"/>
    <property type="match status" value="1"/>
</dbReference>
<feature type="domain" description="Methyl-accepting transducer" evidence="4">
    <location>
        <begin position="115"/>
        <end position="355"/>
    </location>
</feature>
<comment type="caution">
    <text evidence="5">The sequence shown here is derived from an EMBL/GenBank/DDBJ whole genome shotgun (WGS) entry which is preliminary data.</text>
</comment>